<dbReference type="RefSeq" id="WP_121546311.1">
    <property type="nucleotide sequence ID" value="NZ_JBHXDB010000003.1"/>
</dbReference>
<evidence type="ECO:0000313" key="1">
    <source>
        <dbReference type="EMBL" id="AYL36516.1"/>
    </source>
</evidence>
<dbReference type="EMBL" id="CP023407">
    <property type="protein sequence ID" value="AYL36516.1"/>
    <property type="molecule type" value="Genomic_DNA"/>
</dbReference>
<reference evidence="1 2" key="1">
    <citation type="submission" date="2017-09" db="EMBL/GenBank/DDBJ databases">
        <authorList>
            <person name="Zhang H."/>
            <person name="Hu S."/>
            <person name="Xu J."/>
            <person name="He Z."/>
        </authorList>
    </citation>
    <scope>NUCLEOTIDE SEQUENCE [LARGE SCALE GENOMIC DNA]</scope>
    <source>
        <strain evidence="1 2">TXX3120</strain>
    </source>
</reference>
<sequence>MDQGLAAIFAGVAGLVGTGVGGMATAYGARTGGNKMLETAHAQVRAQSSAEHGHWVREQRRQACTEIIDTYGIFMLALNRVTDNVWVSVPPTDSDLEAVTVDARNFHLAAERLALWGPDELVALVPPIRAAVEGLHSLAFASCDVVATANPVVIDDHYDACRVMGDSAKAARGAFMAAARRILGSP</sequence>
<accession>A0A494UVM6</accession>
<gene>
    <name evidence="1" type="ORF">CNQ36_14405</name>
</gene>
<dbReference type="AlphaFoldDB" id="A0A494UVM6"/>
<name>A0A494UVM6_9ACTN</name>
<protein>
    <submittedName>
        <fullName evidence="1">Uncharacterized protein</fullName>
    </submittedName>
</protein>
<dbReference type="KEGG" id="sfug:CNQ36_14405"/>
<keyword evidence="2" id="KW-1185">Reference proteome</keyword>
<evidence type="ECO:0000313" key="2">
    <source>
        <dbReference type="Proteomes" id="UP000282170"/>
    </source>
</evidence>
<dbReference type="Proteomes" id="UP000282170">
    <property type="component" value="Chromosome"/>
</dbReference>
<organism evidence="1 2">
    <name type="scientific">Streptomyces fungicidicus</name>
    <dbReference type="NCBI Taxonomy" id="68203"/>
    <lineage>
        <taxon>Bacteria</taxon>
        <taxon>Bacillati</taxon>
        <taxon>Actinomycetota</taxon>
        <taxon>Actinomycetes</taxon>
        <taxon>Kitasatosporales</taxon>
        <taxon>Streptomycetaceae</taxon>
        <taxon>Streptomyces</taxon>
    </lineage>
</organism>
<proteinExistence type="predicted"/>